<dbReference type="PROSITE" id="PS50102">
    <property type="entry name" value="RRM"/>
    <property type="match status" value="1"/>
</dbReference>
<evidence type="ECO:0000259" key="3">
    <source>
        <dbReference type="PROSITE" id="PS50102"/>
    </source>
</evidence>
<evidence type="ECO:0000256" key="2">
    <source>
        <dbReference type="PROSITE-ProRule" id="PRU00176"/>
    </source>
</evidence>
<dbReference type="GO" id="GO:0003723">
    <property type="term" value="F:RNA binding"/>
    <property type="evidence" value="ECO:0007669"/>
    <property type="project" value="UniProtKB-UniRule"/>
</dbReference>
<dbReference type="OMA" id="KGMNGKF"/>
<reference evidence="4 5" key="1">
    <citation type="journal article" date="2018" name="Science">
        <title>The opium poppy genome and morphinan production.</title>
        <authorList>
            <person name="Guo L."/>
            <person name="Winzer T."/>
            <person name="Yang X."/>
            <person name="Li Y."/>
            <person name="Ning Z."/>
            <person name="He Z."/>
            <person name="Teodor R."/>
            <person name="Lu Y."/>
            <person name="Bowser T.A."/>
            <person name="Graham I.A."/>
            <person name="Ye K."/>
        </authorList>
    </citation>
    <scope>NUCLEOTIDE SEQUENCE [LARGE SCALE GENOMIC DNA]</scope>
    <source>
        <strain evidence="5">cv. HN1</strain>
        <tissue evidence="4">Leaves</tissue>
    </source>
</reference>
<dbReference type="EMBL" id="CM010723">
    <property type="protein sequence ID" value="RZC78581.1"/>
    <property type="molecule type" value="Genomic_DNA"/>
</dbReference>
<dbReference type="InterPro" id="IPR052462">
    <property type="entry name" value="SLIRP/GR-RBP-like"/>
</dbReference>
<dbReference type="Proteomes" id="UP000316621">
    <property type="component" value="Chromosome 9"/>
</dbReference>
<evidence type="ECO:0000313" key="4">
    <source>
        <dbReference type="EMBL" id="RZC78581.1"/>
    </source>
</evidence>
<keyword evidence="1 2" id="KW-0694">RNA-binding</keyword>
<proteinExistence type="predicted"/>
<gene>
    <name evidence="4" type="ORF">C5167_002781</name>
</gene>
<dbReference type="InterPro" id="IPR035979">
    <property type="entry name" value="RBD_domain_sf"/>
</dbReference>
<dbReference type="Gramene" id="RZC78581">
    <property type="protein sequence ID" value="RZC78581"/>
    <property type="gene ID" value="C5167_002781"/>
</dbReference>
<dbReference type="Pfam" id="PF00076">
    <property type="entry name" value="RRM_1"/>
    <property type="match status" value="1"/>
</dbReference>
<name>A0A4Y7L2K2_PAPSO</name>
<accession>A0A4Y7L2K2</accession>
<evidence type="ECO:0000313" key="5">
    <source>
        <dbReference type="Proteomes" id="UP000316621"/>
    </source>
</evidence>
<dbReference type="InterPro" id="IPR012677">
    <property type="entry name" value="Nucleotide-bd_a/b_plait_sf"/>
</dbReference>
<protein>
    <recommendedName>
        <fullName evidence="3">RRM domain-containing protein</fullName>
    </recommendedName>
</protein>
<dbReference type="Gene3D" id="3.30.70.330">
    <property type="match status" value="1"/>
</dbReference>
<dbReference type="SUPFAM" id="SSF54928">
    <property type="entry name" value="RNA-binding domain, RBD"/>
    <property type="match status" value="1"/>
</dbReference>
<dbReference type="AlphaFoldDB" id="A0A4Y7L2K2"/>
<evidence type="ECO:0000256" key="1">
    <source>
        <dbReference type="ARBA" id="ARBA00022884"/>
    </source>
</evidence>
<dbReference type="InterPro" id="IPR000504">
    <property type="entry name" value="RRM_dom"/>
</dbReference>
<dbReference type="PANTHER" id="PTHR48027">
    <property type="entry name" value="HETEROGENEOUS NUCLEAR RIBONUCLEOPROTEIN 87F-RELATED"/>
    <property type="match status" value="1"/>
</dbReference>
<keyword evidence="5" id="KW-1185">Reference proteome</keyword>
<sequence>MDRVSDRSKGFGFVTFASLEEAKNAISEMNGKVLDGRAIFVDNANSVRTGMVEKTFFYMYYF</sequence>
<feature type="domain" description="RRM" evidence="3">
    <location>
        <begin position="1"/>
        <end position="46"/>
    </location>
</feature>
<dbReference type="STRING" id="3469.A0A4Y7L2K2"/>
<organism evidence="4 5">
    <name type="scientific">Papaver somniferum</name>
    <name type="common">Opium poppy</name>
    <dbReference type="NCBI Taxonomy" id="3469"/>
    <lineage>
        <taxon>Eukaryota</taxon>
        <taxon>Viridiplantae</taxon>
        <taxon>Streptophyta</taxon>
        <taxon>Embryophyta</taxon>
        <taxon>Tracheophyta</taxon>
        <taxon>Spermatophyta</taxon>
        <taxon>Magnoliopsida</taxon>
        <taxon>Ranunculales</taxon>
        <taxon>Papaveraceae</taxon>
        <taxon>Papaveroideae</taxon>
        <taxon>Papaver</taxon>
    </lineage>
</organism>